<organism evidence="1 2">
    <name type="scientific">Meloidogyne hapla</name>
    <name type="common">Root-knot nematode worm</name>
    <dbReference type="NCBI Taxonomy" id="6305"/>
    <lineage>
        <taxon>Eukaryota</taxon>
        <taxon>Metazoa</taxon>
        <taxon>Ecdysozoa</taxon>
        <taxon>Nematoda</taxon>
        <taxon>Chromadorea</taxon>
        <taxon>Rhabditida</taxon>
        <taxon>Tylenchina</taxon>
        <taxon>Tylenchomorpha</taxon>
        <taxon>Tylenchoidea</taxon>
        <taxon>Meloidogynidae</taxon>
        <taxon>Meloidogyninae</taxon>
        <taxon>Meloidogyne</taxon>
    </lineage>
</organism>
<reference evidence="2" key="1">
    <citation type="submission" date="2016-11" db="UniProtKB">
        <authorList>
            <consortium name="WormBaseParasite"/>
        </authorList>
    </citation>
    <scope>IDENTIFICATION</scope>
</reference>
<dbReference type="Proteomes" id="UP000095281">
    <property type="component" value="Unplaced"/>
</dbReference>
<dbReference type="AlphaFoldDB" id="A0A1I8BRJ9"/>
<proteinExistence type="predicted"/>
<protein>
    <submittedName>
        <fullName evidence="2">Uncharacterized protein</fullName>
    </submittedName>
</protein>
<evidence type="ECO:0000313" key="1">
    <source>
        <dbReference type="Proteomes" id="UP000095281"/>
    </source>
</evidence>
<keyword evidence="1" id="KW-1185">Reference proteome</keyword>
<evidence type="ECO:0000313" key="2">
    <source>
        <dbReference type="WBParaSite" id="MhA1_Contig48.frz3.gene10"/>
    </source>
</evidence>
<dbReference type="WBParaSite" id="MhA1_Contig48.frz3.gene10">
    <property type="protein sequence ID" value="MhA1_Contig48.frz3.gene10"/>
    <property type="gene ID" value="MhA1_Contig48.frz3.gene10"/>
</dbReference>
<accession>A0A1I8BRJ9</accession>
<sequence>MLKVIRSNNLIKNYFCRQSSRVFTTSVVKSYVKYSSSRFMDQTDVINQEEAKEGDLVLKYIRLGKDENISIALQKGITGRKTIELRKSFRTQNTQWKWKFVSPRKLLVPDDIYNFVRALDRIIVACDGKKFIDPLNANEELASEEIITNSYDISLVLFRNEKGRLFLKFLQKRKENQRLTSFYISSNSLLWIREIIAQILEEHDGSEKLSKLPIVDFPFIYGR</sequence>
<name>A0A1I8BRJ9_MELHA</name>